<feature type="compositionally biased region" description="Polar residues" evidence="1">
    <location>
        <begin position="229"/>
        <end position="246"/>
    </location>
</feature>
<feature type="region of interest" description="Disordered" evidence="1">
    <location>
        <begin position="229"/>
        <end position="263"/>
    </location>
</feature>
<organism evidence="2 3">
    <name type="scientific">Pedobacter ginsengisoli</name>
    <dbReference type="NCBI Taxonomy" id="363852"/>
    <lineage>
        <taxon>Bacteria</taxon>
        <taxon>Pseudomonadati</taxon>
        <taxon>Bacteroidota</taxon>
        <taxon>Sphingobacteriia</taxon>
        <taxon>Sphingobacteriales</taxon>
        <taxon>Sphingobacteriaceae</taxon>
        <taxon>Pedobacter</taxon>
    </lineage>
</organism>
<dbReference type="Proteomes" id="UP000223749">
    <property type="component" value="Chromosome"/>
</dbReference>
<evidence type="ECO:0000313" key="2">
    <source>
        <dbReference type="EMBL" id="ATP57423.1"/>
    </source>
</evidence>
<evidence type="ECO:0000313" key="3">
    <source>
        <dbReference type="Proteomes" id="UP000223749"/>
    </source>
</evidence>
<evidence type="ECO:0000256" key="1">
    <source>
        <dbReference type="SAM" id="MobiDB-lite"/>
    </source>
</evidence>
<dbReference type="RefSeq" id="WP_099439347.1">
    <property type="nucleotide sequence ID" value="NZ_CP024091.1"/>
</dbReference>
<dbReference type="OrthoDB" id="6372253at2"/>
<protein>
    <recommendedName>
        <fullName evidence="4">DUF3945 domain-containing protein</fullName>
    </recommendedName>
</protein>
<sequence length="263" mass="30571">MNKKNVEFLKDQIKYTGFGEGYESQLNEKISKDLKEFQLLNRTEFGNDVVVSRLDFSRSESGDLYFFNRYELSFRPQNSEILLKQTFQIGKDSNITQKEAYNLLNGRSVFKEYSKMEKDVIQDKYIATGEKYNAWTQLNFKETDKYGNYKFQMYGDNYGFQLEQALEKLPVAELSDEKTKERLIQSLQKGNLQSVNFVEENGQLNPCFLAANPRFKVIDVYDSNQNKLSNSQHQVKAQGNMETLNAENKEARPRIKKSGPTIS</sequence>
<dbReference type="KEGG" id="pgs:CPT03_13550"/>
<accession>A0A2D1U747</accession>
<gene>
    <name evidence="2" type="ORF">CPT03_13550</name>
</gene>
<dbReference type="EMBL" id="CP024091">
    <property type="protein sequence ID" value="ATP57423.1"/>
    <property type="molecule type" value="Genomic_DNA"/>
</dbReference>
<evidence type="ECO:0008006" key="4">
    <source>
        <dbReference type="Google" id="ProtNLM"/>
    </source>
</evidence>
<keyword evidence="3" id="KW-1185">Reference proteome</keyword>
<name>A0A2D1U747_9SPHI</name>
<proteinExistence type="predicted"/>
<dbReference type="AlphaFoldDB" id="A0A2D1U747"/>
<reference evidence="2 3" key="1">
    <citation type="submission" date="2017-10" db="EMBL/GenBank/DDBJ databases">
        <title>Whole genome of Pedobacter ginsengisoli T01R-27 isolated from tomato rhizosphere.</title>
        <authorList>
            <person name="Weon H.-Y."/>
            <person name="Lee S.A."/>
            <person name="Sang M.K."/>
            <person name="Song J."/>
        </authorList>
    </citation>
    <scope>NUCLEOTIDE SEQUENCE [LARGE SCALE GENOMIC DNA]</scope>
    <source>
        <strain evidence="2 3">T01R-27</strain>
    </source>
</reference>